<sequence>MIKVDYNKCCWKDGKCASCDCEENNCGGCVEVCPVNAITRDKQVEINAGECLECGACAAVCPHQAITIE</sequence>
<dbReference type="Pfam" id="PF12838">
    <property type="entry name" value="Fer4_7"/>
    <property type="match status" value="1"/>
</dbReference>
<feature type="domain" description="4Fe-4S ferredoxin-type" evidence="9">
    <location>
        <begin position="42"/>
        <end position="69"/>
    </location>
</feature>
<name>A0A1F5TS59_9BACT</name>
<dbReference type="EMBL" id="MFGO01000005">
    <property type="protein sequence ID" value="OGF41792.1"/>
    <property type="molecule type" value="Genomic_DNA"/>
</dbReference>
<dbReference type="GO" id="GO:0051539">
    <property type="term" value="F:4 iron, 4 sulfur cluster binding"/>
    <property type="evidence" value="ECO:0007669"/>
    <property type="project" value="UniProtKB-UniRule"/>
</dbReference>
<evidence type="ECO:0000256" key="1">
    <source>
        <dbReference type="ARBA" id="ARBA00001966"/>
    </source>
</evidence>
<evidence type="ECO:0000259" key="9">
    <source>
        <dbReference type="PROSITE" id="PS51379"/>
    </source>
</evidence>
<dbReference type="GO" id="GO:0046872">
    <property type="term" value="F:metal ion binding"/>
    <property type="evidence" value="ECO:0007669"/>
    <property type="project" value="UniProtKB-UniRule"/>
</dbReference>
<evidence type="ECO:0000256" key="3">
    <source>
        <dbReference type="ARBA" id="ARBA00022485"/>
    </source>
</evidence>
<comment type="cofactor">
    <cofactor evidence="1 8">
        <name>[4Fe-4S] cluster</name>
        <dbReference type="ChEBI" id="CHEBI:49883"/>
    </cofactor>
</comment>
<dbReference type="PRINTS" id="PR00354">
    <property type="entry name" value="7FE8SFRDOXIN"/>
</dbReference>
<dbReference type="AlphaFoldDB" id="A0A1F5TS59"/>
<dbReference type="SUPFAM" id="SSF54862">
    <property type="entry name" value="4Fe-4S ferredoxins"/>
    <property type="match status" value="1"/>
</dbReference>
<keyword evidence="6 8" id="KW-0408">Iron</keyword>
<proteinExistence type="predicted"/>
<keyword evidence="5 8" id="KW-0249">Electron transport</keyword>
<dbReference type="InterPro" id="IPR017896">
    <property type="entry name" value="4Fe4S_Fe-S-bd"/>
</dbReference>
<dbReference type="InterPro" id="IPR017900">
    <property type="entry name" value="4Fe4S_Fe_S_CS"/>
</dbReference>
<keyword evidence="3 8" id="KW-0004">4Fe-4S</keyword>
<comment type="caution">
    <text evidence="10">The sequence shown here is derived from an EMBL/GenBank/DDBJ whole genome shotgun (WGS) entry which is preliminary data.</text>
</comment>
<gene>
    <name evidence="10" type="ORF">A2531_05925</name>
</gene>
<dbReference type="PROSITE" id="PS00198">
    <property type="entry name" value="4FE4S_FER_1"/>
    <property type="match status" value="1"/>
</dbReference>
<dbReference type="InterPro" id="IPR000813">
    <property type="entry name" value="7Fe_ferredoxin"/>
</dbReference>
<dbReference type="Gene3D" id="3.30.70.20">
    <property type="match status" value="1"/>
</dbReference>
<dbReference type="PROSITE" id="PS51379">
    <property type="entry name" value="4FE4S_FER_2"/>
    <property type="match status" value="1"/>
</dbReference>
<evidence type="ECO:0000313" key="10">
    <source>
        <dbReference type="EMBL" id="OGF41792.1"/>
    </source>
</evidence>
<evidence type="ECO:0000256" key="8">
    <source>
        <dbReference type="RuleBase" id="RU365098"/>
    </source>
</evidence>
<evidence type="ECO:0000256" key="7">
    <source>
        <dbReference type="ARBA" id="ARBA00023014"/>
    </source>
</evidence>
<protein>
    <recommendedName>
        <fullName evidence="8">Ferredoxin</fullName>
    </recommendedName>
</protein>
<keyword evidence="4 8" id="KW-0479">Metal-binding</keyword>
<dbReference type="Proteomes" id="UP000177579">
    <property type="component" value="Unassembled WGS sequence"/>
</dbReference>
<reference evidence="10 11" key="1">
    <citation type="journal article" date="2016" name="Nat. Commun.">
        <title>Thousands of microbial genomes shed light on interconnected biogeochemical processes in an aquifer system.</title>
        <authorList>
            <person name="Anantharaman K."/>
            <person name="Brown C.T."/>
            <person name="Hug L.A."/>
            <person name="Sharon I."/>
            <person name="Castelle C.J."/>
            <person name="Probst A.J."/>
            <person name="Thomas B.C."/>
            <person name="Singh A."/>
            <person name="Wilkins M.J."/>
            <person name="Karaoz U."/>
            <person name="Brodie E.L."/>
            <person name="Williams K.H."/>
            <person name="Hubbard S.S."/>
            <person name="Banfield J.F."/>
        </authorList>
    </citation>
    <scope>NUCLEOTIDE SEQUENCE [LARGE SCALE GENOMIC DNA]</scope>
</reference>
<evidence type="ECO:0000256" key="5">
    <source>
        <dbReference type="ARBA" id="ARBA00022982"/>
    </source>
</evidence>
<keyword evidence="2 8" id="KW-0813">Transport</keyword>
<evidence type="ECO:0000256" key="2">
    <source>
        <dbReference type="ARBA" id="ARBA00022448"/>
    </source>
</evidence>
<accession>A0A1F5TS59</accession>
<dbReference type="GO" id="GO:0009055">
    <property type="term" value="F:electron transfer activity"/>
    <property type="evidence" value="ECO:0007669"/>
    <property type="project" value="UniProtKB-UniRule"/>
</dbReference>
<evidence type="ECO:0000256" key="4">
    <source>
        <dbReference type="ARBA" id="ARBA00022723"/>
    </source>
</evidence>
<keyword evidence="7 8" id="KW-0411">Iron-sulfur</keyword>
<evidence type="ECO:0000313" key="11">
    <source>
        <dbReference type="Proteomes" id="UP000177579"/>
    </source>
</evidence>
<comment type="function">
    <text evidence="8">Ferredoxins are iron-sulfur proteins that transfer electrons in a wide variety of metabolic reactions.</text>
</comment>
<organism evidence="10 11">
    <name type="scientific">Candidatus Falkowbacteria bacterium RIFOXYD2_FULL_34_120</name>
    <dbReference type="NCBI Taxonomy" id="1798007"/>
    <lineage>
        <taxon>Bacteria</taxon>
        <taxon>Candidatus Falkowiibacteriota</taxon>
    </lineage>
</organism>
<evidence type="ECO:0000256" key="6">
    <source>
        <dbReference type="ARBA" id="ARBA00023004"/>
    </source>
</evidence>